<feature type="compositionally biased region" description="Polar residues" evidence="1">
    <location>
        <begin position="392"/>
        <end position="401"/>
    </location>
</feature>
<dbReference type="EMBL" id="CAIIXF020000006">
    <property type="protein sequence ID" value="CAH1787203.1"/>
    <property type="molecule type" value="Genomic_DNA"/>
</dbReference>
<feature type="compositionally biased region" description="Basic and acidic residues" evidence="1">
    <location>
        <begin position="641"/>
        <end position="653"/>
    </location>
</feature>
<feature type="region of interest" description="Disordered" evidence="1">
    <location>
        <begin position="714"/>
        <end position="891"/>
    </location>
</feature>
<feature type="compositionally biased region" description="Acidic residues" evidence="1">
    <location>
        <begin position="758"/>
        <end position="769"/>
    </location>
</feature>
<feature type="compositionally biased region" description="Polar residues" evidence="1">
    <location>
        <begin position="212"/>
        <end position="225"/>
    </location>
</feature>
<evidence type="ECO:0000256" key="1">
    <source>
        <dbReference type="SAM" id="MobiDB-lite"/>
    </source>
</evidence>
<feature type="compositionally biased region" description="Polar residues" evidence="1">
    <location>
        <begin position="343"/>
        <end position="353"/>
    </location>
</feature>
<feature type="compositionally biased region" description="Basic and acidic residues" evidence="1">
    <location>
        <begin position="445"/>
        <end position="457"/>
    </location>
</feature>
<feature type="compositionally biased region" description="Basic and acidic residues" evidence="1">
    <location>
        <begin position="770"/>
        <end position="783"/>
    </location>
</feature>
<feature type="compositionally biased region" description="Basic and acidic residues" evidence="1">
    <location>
        <begin position="506"/>
        <end position="518"/>
    </location>
</feature>
<feature type="compositionally biased region" description="Polar residues" evidence="1">
    <location>
        <begin position="870"/>
        <end position="883"/>
    </location>
</feature>
<feature type="compositionally biased region" description="Basic residues" evidence="1">
    <location>
        <begin position="98"/>
        <end position="111"/>
    </location>
</feature>
<gene>
    <name evidence="2" type="ORF">OFUS_LOCUS12956</name>
</gene>
<dbReference type="Proteomes" id="UP000749559">
    <property type="component" value="Unassembled WGS sequence"/>
</dbReference>
<protein>
    <submittedName>
        <fullName evidence="2">Uncharacterized protein</fullName>
    </submittedName>
</protein>
<sequence>MGSTCVDLSVSIQDYIIKQCTQKLNFTQSLEIDGVMCVSLDKNAPDVVIQIHRCIVPSTAWKNMSQLDSGPCLPANTDNLLSDFGQTTSTSVTPKPPGSKKRRKGGRKKLPAVHSVTSENQNAISPGNYFVLDQPAPNLNSNVPCPQQEGFVSLGPPFVLDANHPLSTSGITTFSTPLAGVPDQLHWNSVPAPTPMALYDVTRQVTIDIGDMNQTTNQQPSTSLAVGQKLDGDKTPPPPKNAPLVKPTITNKSSSKKSAKRKAAPVIVPSPVEEMVEELVPRTRRGAQIEQKKTLRDSKVPGQVLMSKRTPKVRIEVSPELQDFQQKASMDRKSYPQRKGKSNQRSTKGTSSKPVPVIKLPAKTTDEAIRKSIRGAPAQKKKEKVVVVNPPQDDTTALTITRRSKRSLLKEEPIPVSTADLSDSESTGSRKRPRKMVKPKRHPEYKKEEEKKAEAHIPVKKTTKVKTPLKQKPIKTKASSGLKESSTKAAKSSAPSPSFKKSMMKRYSEKAPSPEKSIKSAPKIPPEIKPKAQQRSKLGSALIKKQMVKKTPIVKKKIGPKSKVKPNVKTFKSPLITKDLKIVLSQVNAGMEALKISKQKIIPVNLEDNDTDGSLDKETVGNKDFPSKDTDKTPESSTTNAEHRIKENTITDKDNIATVEPNKVNEGGSITEDKVLGKIDIVKETVKKDINDSTKDKEVSKDEACDAANVEIEKTAEDAEHVTSGASNVDVEKVTDEGQNESYTTTESNVRNLQDTELSQDEAMIDGDCEDKGDKAEIDEHNGENLGNQELPECNLDDQNIEPTGTDDNITPLEDSGGTPTATDGSDTKESDTGEVPDEDGSKGKDTDILGRALAESGLDEMASAMDQLDSGTLSTPAEPSPTTDEEEISL</sequence>
<feature type="region of interest" description="Disordered" evidence="1">
    <location>
        <begin position="308"/>
        <end position="544"/>
    </location>
</feature>
<proteinExistence type="predicted"/>
<reference evidence="2" key="1">
    <citation type="submission" date="2022-03" db="EMBL/GenBank/DDBJ databases">
        <authorList>
            <person name="Martin C."/>
        </authorList>
    </citation>
    <scope>NUCLEOTIDE SEQUENCE</scope>
</reference>
<feature type="region of interest" description="Disordered" evidence="1">
    <location>
        <begin position="83"/>
        <end position="116"/>
    </location>
</feature>
<feature type="compositionally biased region" description="Basic and acidic residues" evidence="1">
    <location>
        <begin position="614"/>
        <end position="634"/>
    </location>
</feature>
<feature type="region of interest" description="Disordered" evidence="1">
    <location>
        <begin position="212"/>
        <end position="265"/>
    </location>
</feature>
<feature type="compositionally biased region" description="Low complexity" evidence="1">
    <location>
        <begin position="483"/>
        <end position="501"/>
    </location>
</feature>
<evidence type="ECO:0000313" key="2">
    <source>
        <dbReference type="EMBL" id="CAH1787203.1"/>
    </source>
</evidence>
<feature type="compositionally biased region" description="Basic and acidic residues" evidence="1">
    <location>
        <begin position="840"/>
        <end position="849"/>
    </location>
</feature>
<feature type="compositionally biased region" description="Polar residues" evidence="1">
    <location>
        <begin position="740"/>
        <end position="757"/>
    </location>
</feature>
<feature type="region of interest" description="Disordered" evidence="1">
    <location>
        <begin position="605"/>
        <end position="653"/>
    </location>
</feature>
<feature type="compositionally biased region" description="Polar residues" evidence="1">
    <location>
        <begin position="83"/>
        <end position="93"/>
    </location>
</feature>
<name>A0A8J1TY03_OWEFU</name>
<keyword evidence="3" id="KW-1185">Reference proteome</keyword>
<evidence type="ECO:0000313" key="3">
    <source>
        <dbReference type="Proteomes" id="UP000749559"/>
    </source>
</evidence>
<organism evidence="2 3">
    <name type="scientific">Owenia fusiformis</name>
    <name type="common">Polychaete worm</name>
    <dbReference type="NCBI Taxonomy" id="6347"/>
    <lineage>
        <taxon>Eukaryota</taxon>
        <taxon>Metazoa</taxon>
        <taxon>Spiralia</taxon>
        <taxon>Lophotrochozoa</taxon>
        <taxon>Annelida</taxon>
        <taxon>Polychaeta</taxon>
        <taxon>Sedentaria</taxon>
        <taxon>Canalipalpata</taxon>
        <taxon>Sabellida</taxon>
        <taxon>Oweniida</taxon>
        <taxon>Oweniidae</taxon>
        <taxon>Owenia</taxon>
    </lineage>
</organism>
<comment type="caution">
    <text evidence="2">The sequence shown here is derived from an EMBL/GenBank/DDBJ whole genome shotgun (WGS) entry which is preliminary data.</text>
</comment>
<feature type="compositionally biased region" description="Basic residues" evidence="1">
    <location>
        <begin position="458"/>
        <end position="475"/>
    </location>
</feature>
<dbReference type="AlphaFoldDB" id="A0A8J1TY03"/>
<feature type="compositionally biased region" description="Basic residues" evidence="1">
    <location>
        <begin position="254"/>
        <end position="263"/>
    </location>
</feature>
<feature type="compositionally biased region" description="Basic residues" evidence="1">
    <location>
        <begin position="429"/>
        <end position="444"/>
    </location>
</feature>
<accession>A0A8J1TY03</accession>